<feature type="domain" description="DNA topoisomerase type IIA subunit B" evidence="9">
    <location>
        <begin position="186"/>
        <end position="337"/>
    </location>
</feature>
<dbReference type="AlphaFoldDB" id="A0A085ZUF2"/>
<protein>
    <recommendedName>
        <fullName evidence="3">DNA topoisomerase (ATP-hydrolyzing)</fullName>
        <ecNumber evidence="3">5.6.2.2</ecNumber>
    </recommendedName>
</protein>
<dbReference type="Proteomes" id="UP000028703">
    <property type="component" value="Unassembled WGS sequence"/>
</dbReference>
<dbReference type="GO" id="GO:0003677">
    <property type="term" value="F:DNA binding"/>
    <property type="evidence" value="ECO:0007669"/>
    <property type="project" value="UniProtKB-KW"/>
</dbReference>
<gene>
    <name evidence="10" type="ORF">IX38_07890</name>
</gene>
<evidence type="ECO:0000313" key="11">
    <source>
        <dbReference type="Proteomes" id="UP000028703"/>
    </source>
</evidence>
<dbReference type="InterPro" id="IPR014721">
    <property type="entry name" value="Ribsml_uS5_D2-typ_fold_subgr"/>
</dbReference>
<name>A0A085ZUF2_9FLAO</name>
<accession>A0A085ZUF2</accession>
<keyword evidence="7" id="KW-0238">DNA-binding</keyword>
<dbReference type="eggNOG" id="COG0187">
    <property type="taxonomic scope" value="Bacteria"/>
</dbReference>
<evidence type="ECO:0000256" key="2">
    <source>
        <dbReference type="ARBA" id="ARBA00010708"/>
    </source>
</evidence>
<evidence type="ECO:0000256" key="1">
    <source>
        <dbReference type="ARBA" id="ARBA00000185"/>
    </source>
</evidence>
<evidence type="ECO:0000256" key="4">
    <source>
        <dbReference type="ARBA" id="ARBA00022741"/>
    </source>
</evidence>
<keyword evidence="8" id="KW-0413">Isomerase</keyword>
<dbReference type="GO" id="GO:0003918">
    <property type="term" value="F:DNA topoisomerase type II (double strand cut, ATP-hydrolyzing) activity"/>
    <property type="evidence" value="ECO:0007669"/>
    <property type="project" value="UniProtKB-EC"/>
</dbReference>
<dbReference type="Pfam" id="PF00204">
    <property type="entry name" value="DNA_gyraseB"/>
    <property type="match status" value="1"/>
</dbReference>
<evidence type="ECO:0000313" key="10">
    <source>
        <dbReference type="EMBL" id="KFF08066.1"/>
    </source>
</evidence>
<evidence type="ECO:0000256" key="3">
    <source>
        <dbReference type="ARBA" id="ARBA00012895"/>
    </source>
</evidence>
<dbReference type="InterPro" id="IPR036890">
    <property type="entry name" value="HATPase_C_sf"/>
</dbReference>
<dbReference type="InterPro" id="IPR013506">
    <property type="entry name" value="Topo_IIA_bsu_dom2"/>
</dbReference>
<sequence>MIEKLNILEHIRKRPVMYIGALNHYGYQELLSYLIEDFIKSGIYEITFLLKKKNQLVIEGSGTKTFLPFLDALKHLHDYKNEKFYLSLAGIVALSKYTRIEINGVHAFRSEKGNPEFLEDVQNTDFNRIKIELIPDKEIFQDVILNYDLLNNLLRRFSFLNNQLKIKSIDQSKTEKQINIFHYPKGLSEIIDYELEKSFSYYSSVFKLNFEKKTEFSYSLALAFVSSYWVKPKLKIYANYKETVLGGSLLDGIFQGLKKFLSEESSKRSLKLSIRTVKLQQHLCLYASVRGELTFLGSTRWKLGTPKVQTEIKEFVYQELKLYFTDKESQVSGILDILQEDI</sequence>
<comment type="catalytic activity">
    <reaction evidence="1">
        <text>ATP-dependent breakage, passage and rejoining of double-stranded DNA.</text>
        <dbReference type="EC" id="5.6.2.2"/>
    </reaction>
</comment>
<dbReference type="Gene3D" id="3.30.230.10">
    <property type="match status" value="1"/>
</dbReference>
<dbReference type="SUPFAM" id="SSF54211">
    <property type="entry name" value="Ribosomal protein S5 domain 2-like"/>
    <property type="match status" value="1"/>
</dbReference>
<proteinExistence type="inferred from homology"/>
<dbReference type="InterPro" id="IPR020568">
    <property type="entry name" value="Ribosomal_Su5_D2-typ_SF"/>
</dbReference>
<dbReference type="STRING" id="421531.IX38_07890"/>
<evidence type="ECO:0000256" key="5">
    <source>
        <dbReference type="ARBA" id="ARBA00022840"/>
    </source>
</evidence>
<evidence type="ECO:0000256" key="6">
    <source>
        <dbReference type="ARBA" id="ARBA00023029"/>
    </source>
</evidence>
<keyword evidence="11" id="KW-1185">Reference proteome</keyword>
<reference evidence="10 11" key="1">
    <citation type="submission" date="2014-07" db="EMBL/GenBank/DDBJ databases">
        <title>Genome of Chryseobacterium luteum DSM 18605.</title>
        <authorList>
            <person name="Stropko S.J."/>
            <person name="Pipes S.E."/>
            <person name="Newman J.D."/>
        </authorList>
    </citation>
    <scope>NUCLEOTIDE SEQUENCE [LARGE SCALE GENOMIC DNA]</scope>
    <source>
        <strain evidence="10 11">DSM 18605</strain>
    </source>
</reference>
<dbReference type="RefSeq" id="WP_034703481.1">
    <property type="nucleotide sequence ID" value="NZ_JPRO01000004.1"/>
</dbReference>
<dbReference type="PANTHER" id="PTHR45866:SF1">
    <property type="entry name" value="DNA GYRASE SUBUNIT B, MITOCHONDRIAL"/>
    <property type="match status" value="1"/>
</dbReference>
<evidence type="ECO:0000259" key="9">
    <source>
        <dbReference type="Pfam" id="PF00204"/>
    </source>
</evidence>
<keyword evidence="4" id="KW-0547">Nucleotide-binding</keyword>
<dbReference type="GO" id="GO:0006265">
    <property type="term" value="P:DNA topological change"/>
    <property type="evidence" value="ECO:0007669"/>
    <property type="project" value="InterPro"/>
</dbReference>
<evidence type="ECO:0000256" key="8">
    <source>
        <dbReference type="ARBA" id="ARBA00023235"/>
    </source>
</evidence>
<dbReference type="OrthoDB" id="629252at2"/>
<dbReference type="EMBL" id="JPRO01000004">
    <property type="protein sequence ID" value="KFF08066.1"/>
    <property type="molecule type" value="Genomic_DNA"/>
</dbReference>
<dbReference type="SUPFAM" id="SSF55874">
    <property type="entry name" value="ATPase domain of HSP90 chaperone/DNA topoisomerase II/histidine kinase"/>
    <property type="match status" value="1"/>
</dbReference>
<keyword evidence="5" id="KW-0067">ATP-binding</keyword>
<dbReference type="EC" id="5.6.2.2" evidence="3"/>
<dbReference type="Gene3D" id="3.30.565.10">
    <property type="entry name" value="Histidine kinase-like ATPase, C-terminal domain"/>
    <property type="match status" value="1"/>
</dbReference>
<keyword evidence="6" id="KW-0799">Topoisomerase</keyword>
<dbReference type="GO" id="GO:0005524">
    <property type="term" value="F:ATP binding"/>
    <property type="evidence" value="ECO:0007669"/>
    <property type="project" value="UniProtKB-KW"/>
</dbReference>
<comment type="similarity">
    <text evidence="2">Belongs to the type II topoisomerase GyrB family.</text>
</comment>
<evidence type="ECO:0000256" key="7">
    <source>
        <dbReference type="ARBA" id="ARBA00023125"/>
    </source>
</evidence>
<organism evidence="10 11">
    <name type="scientific">Chryseobacterium luteum</name>
    <dbReference type="NCBI Taxonomy" id="421531"/>
    <lineage>
        <taxon>Bacteria</taxon>
        <taxon>Pseudomonadati</taxon>
        <taxon>Bacteroidota</taxon>
        <taxon>Flavobacteriia</taxon>
        <taxon>Flavobacteriales</taxon>
        <taxon>Weeksellaceae</taxon>
        <taxon>Chryseobacterium group</taxon>
        <taxon>Chryseobacterium</taxon>
    </lineage>
</organism>
<dbReference type="PANTHER" id="PTHR45866">
    <property type="entry name" value="DNA GYRASE/TOPOISOMERASE SUBUNIT B"/>
    <property type="match status" value="1"/>
</dbReference>
<comment type="caution">
    <text evidence="10">The sequence shown here is derived from an EMBL/GenBank/DDBJ whole genome shotgun (WGS) entry which is preliminary data.</text>
</comment>